<accession>A0ABN7NDU1</accession>
<keyword evidence="2" id="KW-1185">Reference proteome</keyword>
<dbReference type="Proteomes" id="UP001153148">
    <property type="component" value="Unassembled WGS sequence"/>
</dbReference>
<protein>
    <submittedName>
        <fullName evidence="1">Uncharacterized protein</fullName>
    </submittedName>
</protein>
<gene>
    <name evidence="1" type="ORF">TPAB3V08_LOCUS1064</name>
</gene>
<reference evidence="1" key="1">
    <citation type="submission" date="2021-03" db="EMBL/GenBank/DDBJ databases">
        <authorList>
            <person name="Tran Van P."/>
        </authorList>
    </citation>
    <scope>NUCLEOTIDE SEQUENCE</scope>
</reference>
<evidence type="ECO:0000313" key="2">
    <source>
        <dbReference type="Proteomes" id="UP001153148"/>
    </source>
</evidence>
<dbReference type="EMBL" id="CAJPIN010000913">
    <property type="protein sequence ID" value="CAG2054025.1"/>
    <property type="molecule type" value="Genomic_DNA"/>
</dbReference>
<evidence type="ECO:0000313" key="1">
    <source>
        <dbReference type="EMBL" id="CAG2054025.1"/>
    </source>
</evidence>
<sequence length="345" mass="38985">MGQHLFFHGWHASNPHHNHRQTDGGRLSERSLVSCRPQTSDGLFHVPMRLGDGDSEYEGVEPPKSKLNLTNQTLETIGVVPLSEKHLRYQLRIEPGTIRLVAMCTDHYTTELVVSTVLLVAVCSENPGQPFVKSNTAYPYNPAVTENYYNNGGYNNDYYNPYTTQTPYAYSSNNARAYPGYNPYNQATINNSRSSNPFTRYQGSSYPTSNLYNTHRDQNNYLGYNPGYPGYNSAYKSGYNPAYPNHLGYNPVSSNYPAYPYTLNATNRYLNNNPVYPGYSGYNPSSLGDYNPYSGYNAGQYSDRKNSDYNRFYDGTTGSYPRAYNSGAYNAFNGKFPYNNQANQR</sequence>
<proteinExistence type="predicted"/>
<organism evidence="1 2">
    <name type="scientific">Timema podura</name>
    <name type="common">Walking stick</name>
    <dbReference type="NCBI Taxonomy" id="61482"/>
    <lineage>
        <taxon>Eukaryota</taxon>
        <taxon>Metazoa</taxon>
        <taxon>Ecdysozoa</taxon>
        <taxon>Arthropoda</taxon>
        <taxon>Hexapoda</taxon>
        <taxon>Insecta</taxon>
        <taxon>Pterygota</taxon>
        <taxon>Neoptera</taxon>
        <taxon>Polyneoptera</taxon>
        <taxon>Phasmatodea</taxon>
        <taxon>Timematodea</taxon>
        <taxon>Timematoidea</taxon>
        <taxon>Timematidae</taxon>
        <taxon>Timema</taxon>
    </lineage>
</organism>
<comment type="caution">
    <text evidence="1">The sequence shown here is derived from an EMBL/GenBank/DDBJ whole genome shotgun (WGS) entry which is preliminary data.</text>
</comment>
<name>A0ABN7NDU1_TIMPD</name>